<evidence type="ECO:0000256" key="8">
    <source>
        <dbReference type="SAM" id="Phobius"/>
    </source>
</evidence>
<feature type="transmembrane region" description="Helical" evidence="8">
    <location>
        <begin position="569"/>
        <end position="587"/>
    </location>
</feature>
<evidence type="ECO:0000256" key="4">
    <source>
        <dbReference type="ARBA" id="ARBA00022692"/>
    </source>
</evidence>
<feature type="domain" description="SSD" evidence="9">
    <location>
        <begin position="208"/>
        <end position="347"/>
    </location>
</feature>
<keyword evidence="3" id="KW-1003">Cell membrane</keyword>
<evidence type="ECO:0000256" key="1">
    <source>
        <dbReference type="ARBA" id="ARBA00004651"/>
    </source>
</evidence>
<dbReference type="AlphaFoldDB" id="A0A1C4XA40"/>
<dbReference type="SUPFAM" id="SSF82866">
    <property type="entry name" value="Multidrug efflux transporter AcrB transmembrane domain"/>
    <property type="match status" value="2"/>
</dbReference>
<name>A0A1C4XA40_9ACTN</name>
<keyword evidence="5 8" id="KW-1133">Transmembrane helix</keyword>
<dbReference type="PROSITE" id="PS50156">
    <property type="entry name" value="SSD"/>
    <property type="match status" value="1"/>
</dbReference>
<evidence type="ECO:0000256" key="6">
    <source>
        <dbReference type="ARBA" id="ARBA00023136"/>
    </source>
</evidence>
<evidence type="ECO:0000313" key="11">
    <source>
        <dbReference type="Proteomes" id="UP000198224"/>
    </source>
</evidence>
<dbReference type="PANTHER" id="PTHR33406:SF11">
    <property type="entry name" value="MEMBRANE PROTEIN SCO6666-RELATED"/>
    <property type="match status" value="1"/>
</dbReference>
<keyword evidence="6 8" id="KW-0472">Membrane</keyword>
<evidence type="ECO:0000259" key="9">
    <source>
        <dbReference type="PROSITE" id="PS50156"/>
    </source>
</evidence>
<dbReference type="InterPro" id="IPR004869">
    <property type="entry name" value="MMPL_dom"/>
</dbReference>
<dbReference type="Proteomes" id="UP000198224">
    <property type="component" value="Chromosome I"/>
</dbReference>
<reference evidence="11" key="1">
    <citation type="submission" date="2016-06" db="EMBL/GenBank/DDBJ databases">
        <authorList>
            <person name="Varghese N."/>
            <person name="Submissions Spin"/>
        </authorList>
    </citation>
    <scope>NUCLEOTIDE SEQUENCE [LARGE SCALE GENOMIC DNA]</scope>
    <source>
        <strain evidence="11">DSM 45160</strain>
    </source>
</reference>
<evidence type="ECO:0000256" key="5">
    <source>
        <dbReference type="ARBA" id="ARBA00022989"/>
    </source>
</evidence>
<dbReference type="EMBL" id="LT607409">
    <property type="protein sequence ID" value="SCF05306.1"/>
    <property type="molecule type" value="Genomic_DNA"/>
</dbReference>
<gene>
    <name evidence="10" type="ORF">GA0070612_3356</name>
</gene>
<feature type="transmembrane region" description="Helical" evidence="8">
    <location>
        <begin position="646"/>
        <end position="674"/>
    </location>
</feature>
<evidence type="ECO:0000256" key="2">
    <source>
        <dbReference type="ARBA" id="ARBA00010157"/>
    </source>
</evidence>
<feature type="transmembrane region" description="Helical" evidence="8">
    <location>
        <begin position="694"/>
        <end position="715"/>
    </location>
</feature>
<accession>A0A1C4XA40</accession>
<dbReference type="PANTHER" id="PTHR33406">
    <property type="entry name" value="MEMBRANE PROTEIN MJ1562-RELATED"/>
    <property type="match status" value="1"/>
</dbReference>
<keyword evidence="4 8" id="KW-0812">Transmembrane</keyword>
<feature type="transmembrane region" description="Helical" evidence="8">
    <location>
        <begin position="390"/>
        <end position="412"/>
    </location>
</feature>
<feature type="transmembrane region" description="Helical" evidence="8">
    <location>
        <begin position="296"/>
        <end position="315"/>
    </location>
</feature>
<evidence type="ECO:0000256" key="7">
    <source>
        <dbReference type="SAM" id="MobiDB-lite"/>
    </source>
</evidence>
<organism evidence="10 11">
    <name type="scientific">Micromonospora chokoriensis</name>
    <dbReference type="NCBI Taxonomy" id="356851"/>
    <lineage>
        <taxon>Bacteria</taxon>
        <taxon>Bacillati</taxon>
        <taxon>Actinomycetota</taxon>
        <taxon>Actinomycetes</taxon>
        <taxon>Micromonosporales</taxon>
        <taxon>Micromonosporaceae</taxon>
        <taxon>Micromonospora</taxon>
    </lineage>
</organism>
<evidence type="ECO:0000313" key="10">
    <source>
        <dbReference type="EMBL" id="SCF05306.1"/>
    </source>
</evidence>
<dbReference type="Pfam" id="PF03176">
    <property type="entry name" value="MMPL"/>
    <property type="match status" value="2"/>
</dbReference>
<feature type="transmembrane region" description="Helical" evidence="8">
    <location>
        <begin position="607"/>
        <end position="625"/>
    </location>
</feature>
<dbReference type="InterPro" id="IPR000731">
    <property type="entry name" value="SSD"/>
</dbReference>
<dbReference type="GO" id="GO:0005886">
    <property type="term" value="C:plasma membrane"/>
    <property type="evidence" value="ECO:0007669"/>
    <property type="project" value="UniProtKB-SubCell"/>
</dbReference>
<feature type="transmembrane region" description="Helical" evidence="8">
    <location>
        <begin position="321"/>
        <end position="347"/>
    </location>
</feature>
<proteinExistence type="inferred from homology"/>
<keyword evidence="11" id="KW-1185">Reference proteome</keyword>
<feature type="region of interest" description="Disordered" evidence="7">
    <location>
        <begin position="354"/>
        <end position="374"/>
    </location>
</feature>
<comment type="subcellular location">
    <subcellularLocation>
        <location evidence="1">Cell membrane</location>
        <topology evidence="1">Multi-pass membrane protein</topology>
    </subcellularLocation>
</comment>
<feature type="transmembrane region" description="Helical" evidence="8">
    <location>
        <begin position="246"/>
        <end position="268"/>
    </location>
</feature>
<feature type="transmembrane region" description="Helical" evidence="8">
    <location>
        <begin position="32"/>
        <end position="53"/>
    </location>
</feature>
<dbReference type="InterPro" id="IPR050545">
    <property type="entry name" value="Mycobact_MmpL"/>
</dbReference>
<protein>
    <submittedName>
        <fullName evidence="10">Putative drug exporter of the RND superfamily</fullName>
    </submittedName>
</protein>
<evidence type="ECO:0000256" key="3">
    <source>
        <dbReference type="ARBA" id="ARBA00022475"/>
    </source>
</evidence>
<sequence>MLYWLRQRLGRLRPEEAAVLALLGRWTATHRMWVLAGWSVITLAGAILGGAVYDRTQSVDSLRPDAESMVAQSRIDRLDPQGERIVAVIAGRDFNAMALVDSATRVMFDIRAIPGVASVTDAYTAGSSQVAADDQSSLVVVELRPKLSDDEALAVADQVAAALRRIDAPRVLVGGELLAERTFGEQAVKDAAIGESIALVVLCGVLTVVLGGLIVGSLPLAAALAAVAATLLALSGLAEAMPVSEYAVNVVTLLGLGLAVDYSLLILARFREEREAAPGAPVAELLAATTATAGRAVLVSGLTVGAALAGLFVFAEPLLAAMALGGAVVVGMATVIGLTLVPALIAVAHRRIPPPRGARTRPSAGSSRRPAPGRPGLLARLAAFSQRRPAAVALTVTAGLLLLASPLFQITLANSDARSLPAATEERLAYEAVERDFATWAAQPVTVLIEAGATEPPVRALLQQLRDLTGEKELDLRSDLPGDVTVVDLRPAGPASGEPAQRLVRDLRALDMPVPLLVGGPAAELIDARESTAARLPIAVAVIVVATGLLLVALTGSVVVPVKAICMNILTLLATLGVLVAVFQWGWGSALLGFEPWGALDITTPLLLFVFIFGLSMDYEVFLLARIKEEWDRRTANGRIDNDRAVLAGITATGPVVTTAAVALGIVFLGFALGELIAVKEIGVGMTVAVLLDVTVVRGLLLPSVMSLLGAANWWRPAAPAIRSRP</sequence>
<dbReference type="Gene3D" id="1.20.1640.10">
    <property type="entry name" value="Multidrug efflux transporter AcrB transmembrane domain"/>
    <property type="match status" value="2"/>
</dbReference>
<comment type="similarity">
    <text evidence="2">Belongs to the resistance-nodulation-cell division (RND) (TC 2.A.6) family. MmpL subfamily.</text>
</comment>
<feature type="transmembrane region" description="Helical" evidence="8">
    <location>
        <begin position="538"/>
        <end position="562"/>
    </location>
</feature>
<feature type="transmembrane region" description="Helical" evidence="8">
    <location>
        <begin position="197"/>
        <end position="226"/>
    </location>
</feature>